<reference evidence="3" key="1">
    <citation type="submission" date="2022-01" db="EMBL/GenBank/DDBJ databases">
        <title>Comparative genomics reveals a dynamic genome evolution in the ectomycorrhizal milk-cap (Lactarius) mushrooms.</title>
        <authorList>
            <consortium name="DOE Joint Genome Institute"/>
            <person name="Lebreton A."/>
            <person name="Tang N."/>
            <person name="Kuo A."/>
            <person name="LaButti K."/>
            <person name="Drula E."/>
            <person name="Barry K."/>
            <person name="Clum A."/>
            <person name="Lipzen A."/>
            <person name="Mousain D."/>
            <person name="Ng V."/>
            <person name="Wang R."/>
            <person name="Wang X."/>
            <person name="Dai Y."/>
            <person name="Henrissat B."/>
            <person name="Grigoriev I.V."/>
            <person name="Guerin-Laguette A."/>
            <person name="Yu F."/>
            <person name="Martin F.M."/>
        </authorList>
    </citation>
    <scope>NUCLEOTIDE SEQUENCE</scope>
    <source>
        <strain evidence="3">QP</strain>
    </source>
</reference>
<feature type="region of interest" description="Disordered" evidence="1">
    <location>
        <begin position="106"/>
        <end position="168"/>
    </location>
</feature>
<evidence type="ECO:0000256" key="1">
    <source>
        <dbReference type="SAM" id="MobiDB-lite"/>
    </source>
</evidence>
<keyword evidence="2" id="KW-0812">Transmembrane</keyword>
<dbReference type="EMBL" id="JAKELL010000009">
    <property type="protein sequence ID" value="KAH8996361.1"/>
    <property type="molecule type" value="Genomic_DNA"/>
</dbReference>
<accession>A0AAD4QG30</accession>
<comment type="caution">
    <text evidence="3">The sequence shown here is derived from an EMBL/GenBank/DDBJ whole genome shotgun (WGS) entry which is preliminary data.</text>
</comment>
<evidence type="ECO:0000313" key="4">
    <source>
        <dbReference type="Proteomes" id="UP001201163"/>
    </source>
</evidence>
<name>A0AAD4QG30_9AGAM</name>
<feature type="transmembrane region" description="Helical" evidence="2">
    <location>
        <begin position="57"/>
        <end position="76"/>
    </location>
</feature>
<protein>
    <submittedName>
        <fullName evidence="3">Uncharacterized protein</fullName>
    </submittedName>
</protein>
<keyword evidence="4" id="KW-1185">Reference proteome</keyword>
<organism evidence="3 4">
    <name type="scientific">Lactarius akahatsu</name>
    <dbReference type="NCBI Taxonomy" id="416441"/>
    <lineage>
        <taxon>Eukaryota</taxon>
        <taxon>Fungi</taxon>
        <taxon>Dikarya</taxon>
        <taxon>Basidiomycota</taxon>
        <taxon>Agaricomycotina</taxon>
        <taxon>Agaricomycetes</taxon>
        <taxon>Russulales</taxon>
        <taxon>Russulaceae</taxon>
        <taxon>Lactarius</taxon>
    </lineage>
</organism>
<evidence type="ECO:0000313" key="3">
    <source>
        <dbReference type="EMBL" id="KAH8996361.1"/>
    </source>
</evidence>
<gene>
    <name evidence="3" type="ORF">EDB92DRAFT_1598121</name>
</gene>
<keyword evidence="2" id="KW-1133">Transmembrane helix</keyword>
<dbReference type="Proteomes" id="UP001201163">
    <property type="component" value="Unassembled WGS sequence"/>
</dbReference>
<feature type="region of interest" description="Disordered" evidence="1">
    <location>
        <begin position="1"/>
        <end position="52"/>
    </location>
</feature>
<dbReference type="AlphaFoldDB" id="A0AAD4QG30"/>
<keyword evidence="2" id="KW-0472">Membrane</keyword>
<feature type="compositionally biased region" description="Polar residues" evidence="1">
    <location>
        <begin position="13"/>
        <end position="46"/>
    </location>
</feature>
<evidence type="ECO:0000256" key="2">
    <source>
        <dbReference type="SAM" id="Phobius"/>
    </source>
</evidence>
<proteinExistence type="predicted"/>
<sequence>MGSCVRSGEETVVQVQKSELSTSSHSTPRTAPRTMSTHASLENRNSFPRLPSRPGRILLGGAAVIGGTFAGAWYYMSAKQAYKASREPGEQGSLPSWEYRLSQAVDPVRGSGSGTNTGAGTVEPRTSPPAAPNRDPNRSRQHRTLASGDALYSENGAKMQPVPQRDRGDGLAYTKKVCSALSPLILSLRSCCVR</sequence>